<keyword evidence="1" id="KW-0732">Signal</keyword>
<proteinExistence type="predicted"/>
<dbReference type="SUPFAM" id="SSF143410">
    <property type="entry name" value="DOPA-like"/>
    <property type="match status" value="1"/>
</dbReference>
<dbReference type="InterPro" id="IPR023389">
    <property type="entry name" value="DOPA-like_sf"/>
</dbReference>
<dbReference type="Proteomes" id="UP000285301">
    <property type="component" value="Unassembled WGS sequence"/>
</dbReference>
<dbReference type="OrthoDB" id="6503357at2759"/>
<dbReference type="Gene3D" id="3.30.70.1240">
    <property type="entry name" value="DOPA-like domains"/>
    <property type="match status" value="1"/>
</dbReference>
<dbReference type="EMBL" id="NCKU01014839">
    <property type="protein sequence ID" value="RWR99501.1"/>
    <property type="molecule type" value="Genomic_DNA"/>
</dbReference>
<dbReference type="Pfam" id="PF08883">
    <property type="entry name" value="DOPA_dioxygen"/>
    <property type="match status" value="1"/>
</dbReference>
<dbReference type="PANTHER" id="PTHR36423:SF2">
    <property type="entry name" value="AFR070WP"/>
    <property type="match status" value="1"/>
</dbReference>
<feature type="signal peptide" evidence="1">
    <location>
        <begin position="1"/>
        <end position="18"/>
    </location>
</feature>
<accession>A0A3S3RGG9</accession>
<evidence type="ECO:0000313" key="3">
    <source>
        <dbReference type="EMBL" id="RWR99501.1"/>
    </source>
</evidence>
<organism evidence="3 5">
    <name type="scientific">Dinothrombium tinctorium</name>
    <dbReference type="NCBI Taxonomy" id="1965070"/>
    <lineage>
        <taxon>Eukaryota</taxon>
        <taxon>Metazoa</taxon>
        <taxon>Ecdysozoa</taxon>
        <taxon>Arthropoda</taxon>
        <taxon>Chelicerata</taxon>
        <taxon>Arachnida</taxon>
        <taxon>Acari</taxon>
        <taxon>Acariformes</taxon>
        <taxon>Trombidiformes</taxon>
        <taxon>Prostigmata</taxon>
        <taxon>Anystina</taxon>
        <taxon>Parasitengona</taxon>
        <taxon>Trombidioidea</taxon>
        <taxon>Trombidiidae</taxon>
        <taxon>Dinothrombium</taxon>
    </lineage>
</organism>
<evidence type="ECO:0000313" key="2">
    <source>
        <dbReference type="EMBL" id="RWR99476.1"/>
    </source>
</evidence>
<protein>
    <recommendedName>
        <fullName evidence="6">DOPA 4,5-dioxygenase</fullName>
    </recommendedName>
</protein>
<comment type="caution">
    <text evidence="3">The sequence shown here is derived from an EMBL/GenBank/DDBJ whole genome shotgun (WGS) entry which is preliminary data.</text>
</comment>
<feature type="chain" id="PRO_5036094786" description="DOPA 4,5-dioxygenase" evidence="1">
    <location>
        <begin position="19"/>
        <end position="144"/>
    </location>
</feature>
<dbReference type="EMBL" id="NCKU01010312">
    <property type="protein sequence ID" value="RWS00876.1"/>
    <property type="molecule type" value="Genomic_DNA"/>
</dbReference>
<dbReference type="AlphaFoldDB" id="A0A3S3RGG9"/>
<sequence>MKALLCAKIFILISFAFGAFGSGKWDLDTIHGFHFHSYFFQRNENSTRTALLLKQEVEKLIREVPRGPHPIGSFMTCCNATSAKKSLDFFMKNRRSLSVLIHPLTRYEVLDHSERAAWIGQSLPLDLTALSEHLEHEPTCELDS</sequence>
<dbReference type="InterPro" id="IPR014980">
    <property type="entry name" value="DOPA_dioxygen"/>
</dbReference>
<reference evidence="3 5" key="1">
    <citation type="journal article" date="2018" name="Gigascience">
        <title>Genomes of trombidid mites reveal novel predicted allergens and laterally-transferred genes associated with secondary metabolism.</title>
        <authorList>
            <person name="Dong X."/>
            <person name="Chaisiri K."/>
            <person name="Xia D."/>
            <person name="Armstrong S.D."/>
            <person name="Fang Y."/>
            <person name="Donnelly M.J."/>
            <person name="Kadowaki T."/>
            <person name="McGarry J.W."/>
            <person name="Darby A.C."/>
            <person name="Makepeace B.L."/>
        </authorList>
    </citation>
    <scope>NUCLEOTIDE SEQUENCE [LARGE SCALE GENOMIC DNA]</scope>
    <source>
        <strain evidence="3">UoL-WK</strain>
    </source>
</reference>
<evidence type="ECO:0000313" key="4">
    <source>
        <dbReference type="EMBL" id="RWS00876.1"/>
    </source>
</evidence>
<dbReference type="EMBL" id="NCKU01015009">
    <property type="protein sequence ID" value="RWR99476.1"/>
    <property type="molecule type" value="Genomic_DNA"/>
</dbReference>
<evidence type="ECO:0000313" key="5">
    <source>
        <dbReference type="Proteomes" id="UP000285301"/>
    </source>
</evidence>
<name>A0A3S3RGG9_9ACAR</name>
<gene>
    <name evidence="4" type="ORF">B4U79_18615</name>
    <name evidence="3" type="ORF">B4U79_18773</name>
    <name evidence="2" type="ORF">B4U79_18777</name>
</gene>
<evidence type="ECO:0008006" key="6">
    <source>
        <dbReference type="Google" id="ProtNLM"/>
    </source>
</evidence>
<reference evidence="3" key="2">
    <citation type="submission" date="2018-11" db="EMBL/GenBank/DDBJ databases">
        <title>Trombidioid mite genomics.</title>
        <authorList>
            <person name="Dong X."/>
        </authorList>
    </citation>
    <scope>NUCLEOTIDE SEQUENCE</scope>
    <source>
        <strain evidence="3">UoL-WK</strain>
    </source>
</reference>
<evidence type="ECO:0000256" key="1">
    <source>
        <dbReference type="SAM" id="SignalP"/>
    </source>
</evidence>
<dbReference type="PANTHER" id="PTHR36423">
    <property type="entry name" value="AFR070WP"/>
    <property type="match status" value="1"/>
</dbReference>
<keyword evidence="5" id="KW-1185">Reference proteome</keyword>